<dbReference type="Proteomes" id="UP000230423">
    <property type="component" value="Unassembled WGS sequence"/>
</dbReference>
<evidence type="ECO:0000313" key="3">
    <source>
        <dbReference type="Proteomes" id="UP000230423"/>
    </source>
</evidence>
<feature type="transmembrane region" description="Helical" evidence="1">
    <location>
        <begin position="115"/>
        <end position="132"/>
    </location>
</feature>
<dbReference type="EMBL" id="KZ346288">
    <property type="protein sequence ID" value="PIO70390.1"/>
    <property type="molecule type" value="Genomic_DNA"/>
</dbReference>
<proteinExistence type="predicted"/>
<evidence type="ECO:0000256" key="1">
    <source>
        <dbReference type="SAM" id="Phobius"/>
    </source>
</evidence>
<protein>
    <submittedName>
        <fullName evidence="2">Uncharacterized protein</fullName>
    </submittedName>
</protein>
<feature type="transmembrane region" description="Helical" evidence="1">
    <location>
        <begin position="54"/>
        <end position="73"/>
    </location>
</feature>
<name>A0A2G9ULM7_TELCI</name>
<feature type="transmembrane region" description="Helical" evidence="1">
    <location>
        <begin position="20"/>
        <end position="42"/>
    </location>
</feature>
<evidence type="ECO:0000313" key="2">
    <source>
        <dbReference type="EMBL" id="PIO70390.1"/>
    </source>
</evidence>
<accession>A0A2G9ULM7</accession>
<dbReference type="OrthoDB" id="10505961at2759"/>
<keyword evidence="1" id="KW-1133">Transmembrane helix</keyword>
<organism evidence="2 3">
    <name type="scientific">Teladorsagia circumcincta</name>
    <name type="common">Brown stomach worm</name>
    <name type="synonym">Ostertagia circumcincta</name>
    <dbReference type="NCBI Taxonomy" id="45464"/>
    <lineage>
        <taxon>Eukaryota</taxon>
        <taxon>Metazoa</taxon>
        <taxon>Ecdysozoa</taxon>
        <taxon>Nematoda</taxon>
        <taxon>Chromadorea</taxon>
        <taxon>Rhabditida</taxon>
        <taxon>Rhabditina</taxon>
        <taxon>Rhabditomorpha</taxon>
        <taxon>Strongyloidea</taxon>
        <taxon>Trichostrongylidae</taxon>
        <taxon>Teladorsagia</taxon>
    </lineage>
</organism>
<feature type="transmembrane region" description="Helical" evidence="1">
    <location>
        <begin position="80"/>
        <end position="103"/>
    </location>
</feature>
<sequence length="147" mass="15976">MENISTNGKANFSEKKVGTVLWCGSDVYLIIVAVFLVIFALFNFFGDTASKVSAALKLLLAIGFVVAVSYGVVKKDARIMAGVMIAALVLVLFDIIGIFVSIFGKSTIGETVTSIFFSLIRIAFLVHIFFIANKVRVAYKEEPSLPK</sequence>
<keyword evidence="3" id="KW-1185">Reference proteome</keyword>
<gene>
    <name evidence="2" type="ORF">TELCIR_07759</name>
</gene>
<keyword evidence="1" id="KW-0812">Transmembrane</keyword>
<reference evidence="2 3" key="1">
    <citation type="submission" date="2015-09" db="EMBL/GenBank/DDBJ databases">
        <title>Draft genome of the parasitic nematode Teladorsagia circumcincta isolate WARC Sus (inbred).</title>
        <authorList>
            <person name="Mitreva M."/>
        </authorList>
    </citation>
    <scope>NUCLEOTIDE SEQUENCE [LARGE SCALE GENOMIC DNA]</scope>
    <source>
        <strain evidence="2 3">S</strain>
    </source>
</reference>
<keyword evidence="1" id="KW-0472">Membrane</keyword>
<dbReference type="AlphaFoldDB" id="A0A2G9ULM7"/>